<evidence type="ECO:0000256" key="1">
    <source>
        <dbReference type="ARBA" id="ARBA00022741"/>
    </source>
</evidence>
<dbReference type="KEGG" id="nre:BES08_07210"/>
<accession>A0A1D8A359</accession>
<organism evidence="3 4">
    <name type="scientific">Novosphingobium resinovorum</name>
    <dbReference type="NCBI Taxonomy" id="158500"/>
    <lineage>
        <taxon>Bacteria</taxon>
        <taxon>Pseudomonadati</taxon>
        <taxon>Pseudomonadota</taxon>
        <taxon>Alphaproteobacteria</taxon>
        <taxon>Sphingomonadales</taxon>
        <taxon>Sphingomonadaceae</taxon>
        <taxon>Novosphingobium</taxon>
    </lineage>
</organism>
<protein>
    <recommendedName>
        <fullName evidence="2">Acb2/Tad1 hairpin domain-containing protein</fullName>
    </recommendedName>
</protein>
<keyword evidence="4" id="KW-1185">Reference proteome</keyword>
<feature type="domain" description="Acb2/Tad1 hairpin" evidence="2">
    <location>
        <begin position="7"/>
        <end position="69"/>
    </location>
</feature>
<dbReference type="RefSeq" id="WP_069707969.1">
    <property type="nucleotide sequence ID" value="NZ_CP017075.1"/>
</dbReference>
<sequence length="79" mass="8801">MDNQHKKITGYRDLSQTEIDAMNAAKELEARFNGMIDHLKAIPGVDQRQVALAATHGEDAFMHAVRAVAQPERKVIPFS</sequence>
<evidence type="ECO:0000313" key="3">
    <source>
        <dbReference type="EMBL" id="AOR76558.1"/>
    </source>
</evidence>
<evidence type="ECO:0000259" key="2">
    <source>
        <dbReference type="Pfam" id="PF24729"/>
    </source>
</evidence>
<dbReference type="Proteomes" id="UP000094626">
    <property type="component" value="Chromosome"/>
</dbReference>
<proteinExistence type="predicted"/>
<dbReference type="InterPro" id="IPR056098">
    <property type="entry name" value="Acb2/Tad1_hairpin"/>
</dbReference>
<dbReference type="EMBL" id="CP017075">
    <property type="protein sequence ID" value="AOR76558.1"/>
    <property type="molecule type" value="Genomic_DNA"/>
</dbReference>
<dbReference type="AlphaFoldDB" id="A0A1D8A359"/>
<name>A0A1D8A359_9SPHN</name>
<dbReference type="OrthoDB" id="7360772at2"/>
<evidence type="ECO:0000313" key="4">
    <source>
        <dbReference type="Proteomes" id="UP000094626"/>
    </source>
</evidence>
<dbReference type="GO" id="GO:0000166">
    <property type="term" value="F:nucleotide binding"/>
    <property type="evidence" value="ECO:0007669"/>
    <property type="project" value="UniProtKB-KW"/>
</dbReference>
<gene>
    <name evidence="3" type="ORF">BES08_07210</name>
</gene>
<keyword evidence="1" id="KW-0547">Nucleotide-binding</keyword>
<dbReference type="Pfam" id="PF24729">
    <property type="entry name" value="Acb2_Tad1_hairpin"/>
    <property type="match status" value="1"/>
</dbReference>
<reference evidence="4" key="1">
    <citation type="journal article" date="2017" name="J. Biotechnol.">
        <title>Complete genome sequence of Novosphingobium resinovorum SA1, a versatile xenobiotic-degrading bacterium capable of utilizing sulfanilic acid.</title>
        <authorList>
            <person name="Hegedus B."/>
            <person name="Kos P.B."/>
            <person name="Balint B."/>
            <person name="Maroti G."/>
            <person name="Gan H.M."/>
            <person name="Perei K."/>
            <person name="Rakhely G."/>
        </authorList>
    </citation>
    <scope>NUCLEOTIDE SEQUENCE [LARGE SCALE GENOMIC DNA]</scope>
    <source>
        <strain evidence="4">SA1</strain>
    </source>
</reference>